<evidence type="ECO:0000256" key="1">
    <source>
        <dbReference type="SAM" id="MobiDB-lite"/>
    </source>
</evidence>
<dbReference type="Proteomes" id="UP001500124">
    <property type="component" value="Unassembled WGS sequence"/>
</dbReference>
<dbReference type="PANTHER" id="PTHR11014">
    <property type="entry name" value="PEPTIDASE M20 FAMILY MEMBER"/>
    <property type="match status" value="1"/>
</dbReference>
<feature type="region of interest" description="Disordered" evidence="1">
    <location>
        <begin position="1"/>
        <end position="26"/>
    </location>
</feature>
<gene>
    <name evidence="3" type="ORF">GCM10023336_05840</name>
</gene>
<feature type="compositionally biased region" description="Low complexity" evidence="1">
    <location>
        <begin position="11"/>
        <end position="20"/>
    </location>
</feature>
<dbReference type="SUPFAM" id="SSF53187">
    <property type="entry name" value="Zn-dependent exopeptidases"/>
    <property type="match status" value="1"/>
</dbReference>
<dbReference type="SUPFAM" id="SSF55031">
    <property type="entry name" value="Bacterial exopeptidase dimerisation domain"/>
    <property type="match status" value="1"/>
</dbReference>
<dbReference type="Gene3D" id="3.40.630.10">
    <property type="entry name" value="Zn peptidases"/>
    <property type="match status" value="1"/>
</dbReference>
<sequence length="454" mass="47328">MRSARRRPRRFPGTGLPGTRVPAGPPPTDHYGVAMTDAARPVLAGLGAIRAELEDLYKDLHRHPELGLREHRTAGKAAEALRAAGYQVTEGVGGTGVVAVLANGDGPVVMARADMDALPVREATGLPYASTATTTGDDGTEQPVMHACGHDMHVTCLVGCARLLAGAKDAWRGTFVALFQPSEEKGDGADAMVDDGLTSRAPAPDAVLAQHVLPLPAGYVGTRSGPFLSAADSLRVTVHGRGAHGSSPQNAVDPVVMAAMIVVRLQTVVARELAATTPAVVTVGSIHAGSSPNVIPDSAVLQLNVRTYDDATRSQVLHAVERIVRAECQASGAPEEPEFERVATFPPTVNDDATTRRVAEAFAAHFGDDAHTVPLHTASEDMSKIPRAFGAPFTYWAIGGIDPDRYAEAVAAGTVDQDIPVNHSPFFAPVVQPTLDTGVSALAVAALAWLGLGH</sequence>
<dbReference type="InterPro" id="IPR011650">
    <property type="entry name" value="Peptidase_M20_dimer"/>
</dbReference>
<evidence type="ECO:0000313" key="3">
    <source>
        <dbReference type="EMBL" id="GAA5043902.1"/>
    </source>
</evidence>
<dbReference type="InterPro" id="IPR017439">
    <property type="entry name" value="Amidohydrolase"/>
</dbReference>
<keyword evidence="4" id="KW-1185">Reference proteome</keyword>
<comment type="caution">
    <text evidence="3">The sequence shown here is derived from an EMBL/GenBank/DDBJ whole genome shotgun (WGS) entry which is preliminary data.</text>
</comment>
<accession>A0ABP9JT20</accession>
<reference evidence="4" key="1">
    <citation type="journal article" date="2019" name="Int. J. Syst. Evol. Microbiol.">
        <title>The Global Catalogue of Microorganisms (GCM) 10K type strain sequencing project: providing services to taxonomists for standard genome sequencing and annotation.</title>
        <authorList>
            <consortium name="The Broad Institute Genomics Platform"/>
            <consortium name="The Broad Institute Genome Sequencing Center for Infectious Disease"/>
            <person name="Wu L."/>
            <person name="Ma J."/>
        </authorList>
    </citation>
    <scope>NUCLEOTIDE SEQUENCE [LARGE SCALE GENOMIC DNA]</scope>
    <source>
        <strain evidence="4">JCM 18410</strain>
    </source>
</reference>
<feature type="domain" description="Peptidase M20 dimerisation" evidence="2">
    <location>
        <begin position="233"/>
        <end position="328"/>
    </location>
</feature>
<dbReference type="Gene3D" id="3.30.70.360">
    <property type="match status" value="1"/>
</dbReference>
<dbReference type="NCBIfam" id="TIGR01891">
    <property type="entry name" value="amidohydrolases"/>
    <property type="match status" value="1"/>
</dbReference>
<proteinExistence type="predicted"/>
<dbReference type="Pfam" id="PF01546">
    <property type="entry name" value="Peptidase_M20"/>
    <property type="match status" value="1"/>
</dbReference>
<evidence type="ECO:0000259" key="2">
    <source>
        <dbReference type="Pfam" id="PF07687"/>
    </source>
</evidence>
<name>A0ABP9JT20_9ACTN</name>
<dbReference type="PANTHER" id="PTHR11014:SF63">
    <property type="entry name" value="METALLOPEPTIDASE, PUTATIVE (AFU_ORTHOLOGUE AFUA_6G09600)-RELATED"/>
    <property type="match status" value="1"/>
</dbReference>
<dbReference type="Pfam" id="PF07687">
    <property type="entry name" value="M20_dimer"/>
    <property type="match status" value="1"/>
</dbReference>
<evidence type="ECO:0000313" key="4">
    <source>
        <dbReference type="Proteomes" id="UP001500124"/>
    </source>
</evidence>
<dbReference type="InterPro" id="IPR036264">
    <property type="entry name" value="Bact_exopeptidase_dim_dom"/>
</dbReference>
<organism evidence="3 4">
    <name type="scientific">Streptomyces similanensis</name>
    <dbReference type="NCBI Taxonomy" id="1274988"/>
    <lineage>
        <taxon>Bacteria</taxon>
        <taxon>Bacillati</taxon>
        <taxon>Actinomycetota</taxon>
        <taxon>Actinomycetes</taxon>
        <taxon>Kitasatosporales</taxon>
        <taxon>Streptomycetaceae</taxon>
        <taxon>Streptomyces</taxon>
    </lineage>
</organism>
<feature type="compositionally biased region" description="Basic residues" evidence="1">
    <location>
        <begin position="1"/>
        <end position="10"/>
    </location>
</feature>
<dbReference type="EMBL" id="BAABKC010000009">
    <property type="protein sequence ID" value="GAA5043902.1"/>
    <property type="molecule type" value="Genomic_DNA"/>
</dbReference>
<dbReference type="InterPro" id="IPR002933">
    <property type="entry name" value="Peptidase_M20"/>
</dbReference>
<protein>
    <submittedName>
        <fullName evidence="3">M20 family metallopeptidase</fullName>
    </submittedName>
</protein>